<dbReference type="Proteomes" id="UP000186385">
    <property type="component" value="Unassembled WGS sequence"/>
</dbReference>
<dbReference type="OrthoDB" id="2891652at2"/>
<dbReference type="AlphaFoldDB" id="A0A1N6W0Y4"/>
<protein>
    <submittedName>
        <fullName evidence="1">Uncharacterized protein</fullName>
    </submittedName>
</protein>
<dbReference type="RefSeq" id="WP_139325436.1">
    <property type="nucleotide sequence ID" value="NZ_FTLX01000004.1"/>
</dbReference>
<sequence>MFRFIFSTLLLRFASALLVYGLWKKPWQALFISRIAFLLSAGVYGFCNKAEQSAIVKAASEEEKVVKSLSVEKTLISEIENVGPWLYDEGVKYAVQGTFPSYSFAELNEKADLIVEGKPTAILEEYMVDGDVPFTKFSFKVNKVHKGDKKEIEKEIEFLQDGNTVMVFDEHPLLEIGNKYILFLKISEIGDVIMVGGPNGKFEYKEELKAYTDVSGKQLNENFTPQ</sequence>
<accession>A0A1N6W0Y4</accession>
<dbReference type="EMBL" id="FTLX01000004">
    <property type="protein sequence ID" value="SIQ83652.1"/>
    <property type="molecule type" value="Genomic_DNA"/>
</dbReference>
<gene>
    <name evidence="1" type="ORF">SAMN05443094_10436</name>
</gene>
<name>A0A1N6W0Y4_9BACI</name>
<evidence type="ECO:0000313" key="2">
    <source>
        <dbReference type="Proteomes" id="UP000186385"/>
    </source>
</evidence>
<evidence type="ECO:0000313" key="1">
    <source>
        <dbReference type="EMBL" id="SIQ83652.1"/>
    </source>
</evidence>
<organism evidence="1 2">
    <name type="scientific">Domibacillus enclensis</name>
    <dbReference type="NCBI Taxonomy" id="1017273"/>
    <lineage>
        <taxon>Bacteria</taxon>
        <taxon>Bacillati</taxon>
        <taxon>Bacillota</taxon>
        <taxon>Bacilli</taxon>
        <taxon>Bacillales</taxon>
        <taxon>Bacillaceae</taxon>
        <taxon>Domibacillus</taxon>
    </lineage>
</organism>
<reference evidence="1 2" key="1">
    <citation type="submission" date="2017-01" db="EMBL/GenBank/DDBJ databases">
        <authorList>
            <person name="Mah S.A."/>
            <person name="Swanson W.J."/>
            <person name="Moy G.W."/>
            <person name="Vacquier V.D."/>
        </authorList>
    </citation>
    <scope>NUCLEOTIDE SEQUENCE [LARGE SCALE GENOMIC DNA]</scope>
    <source>
        <strain evidence="1 2">NIO-1016</strain>
    </source>
</reference>
<proteinExistence type="predicted"/>